<sequence length="921" mass="101770">MATSNNAPSVASSSSSSTTTAGSLVDASGYKFSEKDVKPGKIKLKKSAKLGGRKKADEPPASPGSSPILPEIDEKTMAAFPTGKPREEDHLETVICKTCKRPVLKQNAVEHIRGCIRAKQEKARQRKEARDAANRAKAGDKDDTEEVGVGGAGAGPGGEKGDGGEDSSMKGQKGAKKSAVKGMAAEIGAKKGTKRKTEAGDGDDKDSKEQPKTKKKKKEEPKPKTAKPKGPVDVEKQCGVTLPNGAQCARSLTCKSHSMGAKRAVPGRSLPYDMLLQAYQKKNQARQQKAAIDANAPLQDEQDNNGPVDSDEEKDAVMAAITRSHPQPLVSHTLISTKKKYQYVRIKEMLSHALGGSRGGGLFSTGDHTSSAPSLFSHGNLFTPVDEVNMALPVSATVPDNATDADAKTPAAPAPKKLSVAASSSLPIGLSRGLQTAMGQRLEAWTDIVTLYRQSKRTPSPRPPQLRSVHCRVHLTRLNPDPASPFPTYQPTYAPTTPPFSASSCKMGNSVPDLDAVGVKAEPELADMLRREVASLLGRNNLNFPGAQPVSFATRHLTELQREDYYVCEKTDGIRCLMYFAHGEPDSDTPEVHYLIDRKNDYRWVPGLHFPLPGDDTFRQFHVNTIVDGELVNDTYEDGTQQLKFLVFDCLVLDGQPLMHRTLDKRLAYFKEKVLRPYNAMYRKFPEEIPHRTFTVEDKSTQFSYGIEMMFREIIPKVKKIHGNDGLIFTCRSTPYKIGTDEHILKWKPPAENTIDFRMRLEFPLLEPDTDDEAEGVLEPYADYEAMPIFHLFVLLRANEYQPFGEMFVTPDEWEAMKALGQPLDDTIVECAKDDQGRWRFHRLRDDKSDANHISTVEKVLESIQDRVTEEDLIRMAPAIKTAWKKRQALQEEEARKRHRQAPGGGGPPNGHNGVKRKFEE</sequence>
<evidence type="ECO:0000256" key="16">
    <source>
        <dbReference type="ARBA" id="ARBA00053845"/>
    </source>
</evidence>
<feature type="compositionally biased region" description="Basic residues" evidence="17">
    <location>
        <begin position="40"/>
        <end position="53"/>
    </location>
</feature>
<keyword evidence="6" id="KW-0808">Transferase</keyword>
<dbReference type="PANTHER" id="PTHR10367:SF17">
    <property type="entry name" value="MRNA-CAPPING ENZYME"/>
    <property type="match status" value="1"/>
</dbReference>
<dbReference type="PROSITE" id="PS51505">
    <property type="entry name" value="SCA7"/>
    <property type="match status" value="1"/>
</dbReference>
<name>A0A8T8WPY3_ASPJA</name>
<evidence type="ECO:0000256" key="7">
    <source>
        <dbReference type="ARBA" id="ARBA00022695"/>
    </source>
</evidence>
<evidence type="ECO:0000256" key="5">
    <source>
        <dbReference type="ARBA" id="ARBA00022664"/>
    </source>
</evidence>
<feature type="compositionally biased region" description="Gly residues" evidence="17">
    <location>
        <begin position="148"/>
        <end position="158"/>
    </location>
</feature>
<evidence type="ECO:0000256" key="14">
    <source>
        <dbReference type="ARBA" id="ARBA00044624"/>
    </source>
</evidence>
<keyword evidence="10" id="KW-0342">GTP-binding</keyword>
<evidence type="ECO:0000259" key="18">
    <source>
        <dbReference type="PROSITE" id="PS51505"/>
    </source>
</evidence>
<evidence type="ECO:0000256" key="12">
    <source>
        <dbReference type="ARBA" id="ARBA00029909"/>
    </source>
</evidence>
<keyword evidence="20" id="KW-1185">Reference proteome</keyword>
<feature type="compositionally biased region" description="Basic and acidic residues" evidence="17">
    <location>
        <begin position="205"/>
        <end position="223"/>
    </location>
</feature>
<evidence type="ECO:0000256" key="1">
    <source>
        <dbReference type="ARBA" id="ARBA00004123"/>
    </source>
</evidence>
<evidence type="ECO:0000256" key="2">
    <source>
        <dbReference type="ARBA" id="ARBA00010237"/>
    </source>
</evidence>
<comment type="similarity">
    <text evidence="2">Belongs to the eukaryotic GTase family.</text>
</comment>
<dbReference type="InterPro" id="IPR013243">
    <property type="entry name" value="SCA7_dom"/>
</dbReference>
<dbReference type="EMBL" id="KZ824842">
    <property type="protein sequence ID" value="RAH77439.1"/>
    <property type="molecule type" value="Genomic_DNA"/>
</dbReference>
<feature type="region of interest" description="Disordered" evidence="17">
    <location>
        <begin position="885"/>
        <end position="921"/>
    </location>
</feature>
<dbReference type="PANTHER" id="PTHR10367">
    <property type="entry name" value="MRNA-CAPPING ENZYME"/>
    <property type="match status" value="1"/>
</dbReference>
<feature type="domain" description="SCA7" evidence="18">
    <location>
        <begin position="225"/>
        <end position="291"/>
    </location>
</feature>
<dbReference type="GeneID" id="37181027"/>
<keyword evidence="5" id="KW-0507">mRNA processing</keyword>
<reference evidence="19 20" key="1">
    <citation type="submission" date="2018-02" db="EMBL/GenBank/DDBJ databases">
        <title>The genomes of Aspergillus section Nigri reveals drivers in fungal speciation.</title>
        <authorList>
            <consortium name="DOE Joint Genome Institute"/>
            <person name="Vesth T.C."/>
            <person name="Nybo J."/>
            <person name="Theobald S."/>
            <person name="Brandl J."/>
            <person name="Frisvad J.C."/>
            <person name="Nielsen K.F."/>
            <person name="Lyhne E.K."/>
            <person name="Kogle M.E."/>
            <person name="Kuo A."/>
            <person name="Riley R."/>
            <person name="Clum A."/>
            <person name="Nolan M."/>
            <person name="Lipzen A."/>
            <person name="Salamov A."/>
            <person name="Henrissat B."/>
            <person name="Wiebenga A."/>
            <person name="De vries R.P."/>
            <person name="Grigoriev I.V."/>
            <person name="Mortensen U.H."/>
            <person name="Andersen M.R."/>
            <person name="Baker S.E."/>
        </authorList>
    </citation>
    <scope>NUCLEOTIDE SEQUENCE [LARGE SCALE GENOMIC DNA]</scope>
    <source>
        <strain evidence="19 20">CBS 114.51</strain>
    </source>
</reference>
<feature type="region of interest" description="Disordered" evidence="17">
    <location>
        <begin position="1"/>
        <end position="73"/>
    </location>
</feature>
<dbReference type="InterPro" id="IPR001339">
    <property type="entry name" value="mRNA_cap_enzyme_adenylation"/>
</dbReference>
<dbReference type="InterPro" id="IPR051029">
    <property type="entry name" value="mRNA_Capping_Enz/RNA_Phosphat"/>
</dbReference>
<evidence type="ECO:0000313" key="19">
    <source>
        <dbReference type="EMBL" id="RAH77439.1"/>
    </source>
</evidence>
<dbReference type="AlphaFoldDB" id="A0A8T8WPY3"/>
<dbReference type="OrthoDB" id="200924at2759"/>
<evidence type="ECO:0000256" key="13">
    <source>
        <dbReference type="ARBA" id="ARBA00030702"/>
    </source>
</evidence>
<comment type="catalytic activity">
    <reaction evidence="14">
        <text>a 5'-end diphospho-ribonucleoside in mRNA + GTP + H(+) = a 5'-end (5'-triphosphoguanosine)-ribonucleoside in mRNA + diphosphate</text>
        <dbReference type="Rhea" id="RHEA:67012"/>
        <dbReference type="Rhea" id="RHEA-COMP:17165"/>
        <dbReference type="Rhea" id="RHEA-COMP:17166"/>
        <dbReference type="ChEBI" id="CHEBI:15378"/>
        <dbReference type="ChEBI" id="CHEBI:33019"/>
        <dbReference type="ChEBI" id="CHEBI:37565"/>
        <dbReference type="ChEBI" id="CHEBI:167616"/>
        <dbReference type="ChEBI" id="CHEBI:167617"/>
        <dbReference type="EC" id="2.7.7.50"/>
    </reaction>
    <physiologicalReaction direction="left-to-right" evidence="14">
        <dbReference type="Rhea" id="RHEA:67013"/>
    </physiologicalReaction>
</comment>
<dbReference type="Proteomes" id="UP000249497">
    <property type="component" value="Unassembled WGS sequence"/>
</dbReference>
<keyword evidence="11" id="KW-0539">Nucleus</keyword>
<dbReference type="GO" id="GO:0004484">
    <property type="term" value="F:mRNA guanylyltransferase activity"/>
    <property type="evidence" value="ECO:0007669"/>
    <property type="project" value="UniProtKB-EC"/>
</dbReference>
<dbReference type="EC" id="2.7.7.50" evidence="3"/>
<evidence type="ECO:0000256" key="3">
    <source>
        <dbReference type="ARBA" id="ARBA00012475"/>
    </source>
</evidence>
<gene>
    <name evidence="19" type="ORF">BO86DRAFT_459150</name>
</gene>
<evidence type="ECO:0000256" key="10">
    <source>
        <dbReference type="ARBA" id="ARBA00023134"/>
    </source>
</evidence>
<evidence type="ECO:0000256" key="8">
    <source>
        <dbReference type="ARBA" id="ARBA00022741"/>
    </source>
</evidence>
<organism evidence="19 20">
    <name type="scientific">Aspergillus japonicus CBS 114.51</name>
    <dbReference type="NCBI Taxonomy" id="1448312"/>
    <lineage>
        <taxon>Eukaryota</taxon>
        <taxon>Fungi</taxon>
        <taxon>Dikarya</taxon>
        <taxon>Ascomycota</taxon>
        <taxon>Pezizomycotina</taxon>
        <taxon>Eurotiomycetes</taxon>
        <taxon>Eurotiomycetidae</taxon>
        <taxon>Eurotiales</taxon>
        <taxon>Aspergillaceae</taxon>
        <taxon>Aspergillus</taxon>
        <taxon>Aspergillus subgen. Circumdati</taxon>
    </lineage>
</organism>
<comment type="subunit">
    <text evidence="15">Heterodimer. The mRNA-capping enzyme is composed of two separate chains alpha and beta, respectively a mRNA guanylyltransferase and an mRNA 5'-triphosphate monophosphatase.</text>
</comment>
<dbReference type="FunFam" id="2.40.50.140:FF:000275">
    <property type="entry name" value="mRNA-capping enzyme subunit alpha"/>
    <property type="match status" value="1"/>
</dbReference>
<dbReference type="GO" id="GO:0005634">
    <property type="term" value="C:nucleus"/>
    <property type="evidence" value="ECO:0007669"/>
    <property type="project" value="UniProtKB-SubCell"/>
</dbReference>
<feature type="compositionally biased region" description="Low complexity" evidence="17">
    <location>
        <begin position="1"/>
        <end position="23"/>
    </location>
</feature>
<evidence type="ECO:0000256" key="9">
    <source>
        <dbReference type="ARBA" id="ARBA00023042"/>
    </source>
</evidence>
<feature type="compositionally biased region" description="Basic and acidic residues" evidence="17">
    <location>
        <begin position="116"/>
        <end position="141"/>
    </location>
</feature>
<dbReference type="Pfam" id="PF01331">
    <property type="entry name" value="mRNA_cap_enzyme"/>
    <property type="match status" value="1"/>
</dbReference>
<dbReference type="RefSeq" id="XP_025523333.1">
    <property type="nucleotide sequence ID" value="XM_025677334.1"/>
</dbReference>
<feature type="region of interest" description="Disordered" evidence="17">
    <location>
        <begin position="116"/>
        <end position="236"/>
    </location>
</feature>
<dbReference type="Gene3D" id="2.40.50.140">
    <property type="entry name" value="Nucleic acid-binding proteins"/>
    <property type="match status" value="1"/>
</dbReference>
<dbReference type="GO" id="GO:0005525">
    <property type="term" value="F:GTP binding"/>
    <property type="evidence" value="ECO:0007669"/>
    <property type="project" value="UniProtKB-KW"/>
</dbReference>
<evidence type="ECO:0000313" key="20">
    <source>
        <dbReference type="Proteomes" id="UP000249497"/>
    </source>
</evidence>
<keyword evidence="9" id="KW-0506">mRNA capping</keyword>
<evidence type="ECO:0000256" key="4">
    <source>
        <dbReference type="ARBA" id="ARBA00019171"/>
    </source>
</evidence>
<dbReference type="FunFam" id="3.30.470.30:FF:000011">
    <property type="entry name" value="mRNA-capping enzyme subunit alpha"/>
    <property type="match status" value="1"/>
</dbReference>
<dbReference type="InterPro" id="IPR012340">
    <property type="entry name" value="NA-bd_OB-fold"/>
</dbReference>
<comment type="function">
    <text evidence="16">Second step of mRNA capping. Transfer of the GMP moiety of GTP to the 5'-end of RNA via an enzyme-GMP covalent reaction intermediate.</text>
</comment>
<protein>
    <recommendedName>
        <fullName evidence="4">mRNA-capping enzyme subunit alpha</fullName>
        <ecNumber evidence="3">2.7.7.50</ecNumber>
    </recommendedName>
    <alternativeName>
        <fullName evidence="12">GTP--RNA guanylyltransferase</fullName>
    </alternativeName>
    <alternativeName>
        <fullName evidence="13">mRNA guanylyltransferase</fullName>
    </alternativeName>
</protein>
<feature type="region of interest" description="Disordered" evidence="17">
    <location>
        <begin position="286"/>
        <end position="312"/>
    </location>
</feature>
<dbReference type="SUPFAM" id="SSF56091">
    <property type="entry name" value="DNA ligase/mRNA capping enzyme, catalytic domain"/>
    <property type="match status" value="1"/>
</dbReference>
<evidence type="ECO:0000256" key="6">
    <source>
        <dbReference type="ARBA" id="ARBA00022679"/>
    </source>
</evidence>
<dbReference type="GO" id="GO:0006370">
    <property type="term" value="P:7-methylguanosine mRNA capping"/>
    <property type="evidence" value="ECO:0007669"/>
    <property type="project" value="UniProtKB-KW"/>
</dbReference>
<dbReference type="InterPro" id="IPR013846">
    <property type="entry name" value="mRNA_cap_enzyme_C"/>
</dbReference>
<dbReference type="CDD" id="cd07895">
    <property type="entry name" value="Adenylation_mRNA_capping"/>
    <property type="match status" value="1"/>
</dbReference>
<proteinExistence type="inferred from homology"/>
<dbReference type="Pfam" id="PF08313">
    <property type="entry name" value="SCA7"/>
    <property type="match status" value="1"/>
</dbReference>
<evidence type="ECO:0000256" key="17">
    <source>
        <dbReference type="SAM" id="MobiDB-lite"/>
    </source>
</evidence>
<evidence type="ECO:0000256" key="11">
    <source>
        <dbReference type="ARBA" id="ARBA00023242"/>
    </source>
</evidence>
<evidence type="ECO:0000256" key="15">
    <source>
        <dbReference type="ARBA" id="ARBA00047082"/>
    </source>
</evidence>
<keyword evidence="7" id="KW-0548">Nucleotidyltransferase</keyword>
<dbReference type="SUPFAM" id="SSF50249">
    <property type="entry name" value="Nucleic acid-binding proteins"/>
    <property type="match status" value="1"/>
</dbReference>
<keyword evidence="8" id="KW-0547">Nucleotide-binding</keyword>
<dbReference type="GO" id="GO:0005524">
    <property type="term" value="F:ATP binding"/>
    <property type="evidence" value="ECO:0007669"/>
    <property type="project" value="InterPro"/>
</dbReference>
<dbReference type="Pfam" id="PF03919">
    <property type="entry name" value="mRNA_cap_C"/>
    <property type="match status" value="1"/>
</dbReference>
<dbReference type="Gene3D" id="3.30.470.30">
    <property type="entry name" value="DNA ligase/mRNA capping enzyme"/>
    <property type="match status" value="1"/>
</dbReference>
<accession>A0A8T8WPY3</accession>
<comment type="subcellular location">
    <subcellularLocation>
        <location evidence="1">Nucleus</location>
    </subcellularLocation>
</comment>